<dbReference type="InterPro" id="IPR023393">
    <property type="entry name" value="START-like_dom_sf"/>
</dbReference>
<dbReference type="SUPFAM" id="SSF55961">
    <property type="entry name" value="Bet v1-like"/>
    <property type="match status" value="1"/>
</dbReference>
<dbReference type="InterPro" id="IPR002913">
    <property type="entry name" value="START_lipid-bd_dom"/>
</dbReference>
<dbReference type="PROSITE" id="PS50848">
    <property type="entry name" value="START"/>
    <property type="match status" value="1"/>
</dbReference>
<dbReference type="GO" id="GO:0005737">
    <property type="term" value="C:cytoplasm"/>
    <property type="evidence" value="ECO:0007669"/>
    <property type="project" value="UniProtKB-ARBA"/>
</dbReference>
<proteinExistence type="predicted"/>
<dbReference type="PANTHER" id="PTHR19308:SF14">
    <property type="entry name" value="START DOMAIN-CONTAINING PROTEIN"/>
    <property type="match status" value="1"/>
</dbReference>
<evidence type="ECO:0000313" key="2">
    <source>
        <dbReference type="EMBL" id="JAT54631.1"/>
    </source>
</evidence>
<dbReference type="Gene3D" id="3.30.530.20">
    <property type="match status" value="1"/>
</dbReference>
<dbReference type="AlphaFoldDB" id="A0A1D1YJ07"/>
<keyword evidence="2" id="KW-0808">Transferase</keyword>
<accession>A0A1D1YJ07</accession>
<dbReference type="CDD" id="cd00177">
    <property type="entry name" value="START"/>
    <property type="match status" value="1"/>
</dbReference>
<protein>
    <submittedName>
        <fullName evidence="2">UDP-3-O-acylglucosamine N-acyltransferase</fullName>
    </submittedName>
</protein>
<dbReference type="PANTHER" id="PTHR19308">
    <property type="entry name" value="PHOSPHATIDYLCHOLINE TRANSFER PROTEIN"/>
    <property type="match status" value="1"/>
</dbReference>
<dbReference type="GO" id="GO:0008289">
    <property type="term" value="F:lipid binding"/>
    <property type="evidence" value="ECO:0007669"/>
    <property type="project" value="InterPro"/>
</dbReference>
<dbReference type="EMBL" id="GDJX01013305">
    <property type="protein sequence ID" value="JAT54631.1"/>
    <property type="molecule type" value="Transcribed_RNA"/>
</dbReference>
<reference evidence="2" key="1">
    <citation type="submission" date="2015-07" db="EMBL/GenBank/DDBJ databases">
        <title>Transcriptome Assembly of Anthurium amnicola.</title>
        <authorList>
            <person name="Suzuki J."/>
        </authorList>
    </citation>
    <scope>NUCLEOTIDE SEQUENCE</scope>
</reference>
<feature type="domain" description="START" evidence="1">
    <location>
        <begin position="56"/>
        <end position="274"/>
    </location>
</feature>
<name>A0A1D1YJ07_9ARAE</name>
<keyword evidence="2" id="KW-0012">Acyltransferase</keyword>
<gene>
    <name evidence="2" type="primary">lpxD_0</name>
    <name evidence="2" type="ORF">g.38929</name>
</gene>
<dbReference type="InterPro" id="IPR051213">
    <property type="entry name" value="START_lipid_transfer"/>
</dbReference>
<dbReference type="Pfam" id="PF01852">
    <property type="entry name" value="START"/>
    <property type="match status" value="1"/>
</dbReference>
<dbReference type="GO" id="GO:0016746">
    <property type="term" value="F:acyltransferase activity"/>
    <property type="evidence" value="ECO:0007669"/>
    <property type="project" value="UniProtKB-KW"/>
</dbReference>
<organism evidence="2">
    <name type="scientific">Anthurium amnicola</name>
    <dbReference type="NCBI Taxonomy" id="1678845"/>
    <lineage>
        <taxon>Eukaryota</taxon>
        <taxon>Viridiplantae</taxon>
        <taxon>Streptophyta</taxon>
        <taxon>Embryophyta</taxon>
        <taxon>Tracheophyta</taxon>
        <taxon>Spermatophyta</taxon>
        <taxon>Magnoliopsida</taxon>
        <taxon>Liliopsida</taxon>
        <taxon>Araceae</taxon>
        <taxon>Pothoideae</taxon>
        <taxon>Potheae</taxon>
        <taxon>Anthurium</taxon>
    </lineage>
</organism>
<sequence length="434" mass="48969">MTVETFMQNHSLSFKTALDKTTMSRRHYPLHRHSNVAQSAMGHLKSLDTDDPSQHGWTFHTERAGVRIYSKRLPGESIPTFRGDGWIDGNWSLEDIAAVIRTLGARQIWDERMDFGHTVAMFNSNEVLTHVGMKGSFPVGDRDFSLLSNLEIDSATETVYYASRSVEDPLIAPDPNNKRIRCNLNIAGWILHRRKSRPAPTSLSTVEPVNPVKSRMRACSRPPPILTSPRFLTKSHDVYAPPVPPVHIDAPCVQVTYVVQIDLRGSVPQTLINTLAMQLPQCIATVSSYASKFGFPPYFERHNIKQGITVLTEEFEHKLGTYNLIYKVDSELKEPVTQVRFCKTMFREGYEIEVKRAKEWKMVEDVDGKGITLLINNSGMEGVPTQVRISKKKKIVKRRVVAQQKPSTPIEALLIDWPMPPARDNNGVVTAIAQ</sequence>
<evidence type="ECO:0000259" key="1">
    <source>
        <dbReference type="PROSITE" id="PS50848"/>
    </source>
</evidence>